<dbReference type="SUPFAM" id="SSF52833">
    <property type="entry name" value="Thioredoxin-like"/>
    <property type="match status" value="1"/>
</dbReference>
<dbReference type="InterPro" id="IPR029000">
    <property type="entry name" value="Cyclophilin-like_dom_sf"/>
</dbReference>
<dbReference type="SUPFAM" id="SSF51905">
    <property type="entry name" value="FAD/NAD(P)-binding domain"/>
    <property type="match status" value="1"/>
</dbReference>
<dbReference type="OrthoDB" id="269227at2759"/>
<dbReference type="Gene3D" id="3.30.560.10">
    <property type="entry name" value="Glucose Oxidase, domain 3"/>
    <property type="match status" value="1"/>
</dbReference>
<dbReference type="GO" id="GO:0016614">
    <property type="term" value="F:oxidoreductase activity, acting on CH-OH group of donors"/>
    <property type="evidence" value="ECO:0007669"/>
    <property type="project" value="InterPro"/>
</dbReference>
<evidence type="ECO:0000256" key="7">
    <source>
        <dbReference type="ARBA" id="ARBA00023110"/>
    </source>
</evidence>
<sequence length="999" mass="109424">MMTPLVPQICEHSPFGLSLFDISIQGQPAGRIIFELYDDIAPKTCRNFRELATGQNGFGYAGSIFHRILPKFMLQGGDFTAHNGTGGYSIYGARFGDESFRISHSEPGLLSMASSGPNTNGSQFFITTVPTKWSEIMEVRLVRTLIFLKLRPSIPADFAGNISDYCQFYPTFSASMYRTPLKLIPWCLYGVSLSLAAVYNNFGDLPSKEYDFVIVGGGTAGNVVANRLSENPEFSVLVLEAGGTNINAIETEVPYFCTRGVPPQYDWNYSTTAQEGLNDRSIPMLRGFILGGSSSVNRMFYTRGSADDYNRFAAITEDEGWSYKSVQKYLAMNENFQPPADRHNTTGQFDPSVHSFTGINAVTLPGFPQPIDLRVFESARALGPAFEFNEDYNSGSPLGISWLQRTVTTAGQRSSSATSYLAPHFIKRQNLDIVLHARVSRVLPSSSKHSSSGYAFRTVEFSQDLDGPLFRVEATKEIILSGGVFGSAHILLNSGIGDSTTLSSLGIHPLVNLPSVGQNLTDHPILGVAFIVNSTQTVDDINRNATLSNIFLAEFNHTGMGPLVDSSAGNQIGFFRVDDSLTEKFGVDPSSGKSSPHLEMIPGNGISGVPPPTGNYFSLGLVVVSPASRGAVTINNTDPFSAPLINPRYFTSPFDIAAMRQAIRMALQFSSTPTWNGYILAQFGPFANITLHSNDSVLDAFIRDSTSSVAHPVGTVAMSARGAEYGVVDPDLRVKGVEGLRVIDANQTEIIFYDIPLAESNICWSPNTWKTRFCLNYKGLPYRTEWVEYPDIEGLCKKIGAAPTDVKSDGVTPTYTLPVIYDPTTKRAISESFNIALYLDATYPGTPRLIPSGTSGLQSAFIPLAMLRIIPHVGMIVRVEIFQKLSGKGQEYFRRTREAMYGKKMEELAPKGEARIEAWKGFQKGLQLLSEHYKVAKDETGGEYLCGSNPTFADFVLAGMLQWCKAGFGANGEQWKEILELQGGRWANFVTSLDRYTKV</sequence>
<evidence type="ECO:0000313" key="11">
    <source>
        <dbReference type="EMBL" id="KAF5364858.1"/>
    </source>
</evidence>
<evidence type="ECO:0000256" key="1">
    <source>
        <dbReference type="ARBA" id="ARBA00000971"/>
    </source>
</evidence>
<dbReference type="PROSITE" id="PS50404">
    <property type="entry name" value="GST_NTER"/>
    <property type="match status" value="1"/>
</dbReference>
<dbReference type="InterPro" id="IPR036249">
    <property type="entry name" value="Thioredoxin-like_sf"/>
</dbReference>
<evidence type="ECO:0000313" key="12">
    <source>
        <dbReference type="Proteomes" id="UP000518752"/>
    </source>
</evidence>
<evidence type="ECO:0000256" key="5">
    <source>
        <dbReference type="ARBA" id="ARBA00022630"/>
    </source>
</evidence>
<dbReference type="PROSITE" id="PS50072">
    <property type="entry name" value="CSA_PPIASE_2"/>
    <property type="match status" value="1"/>
</dbReference>
<comment type="cofactor">
    <cofactor evidence="2">
        <name>FAD</name>
        <dbReference type="ChEBI" id="CHEBI:57692"/>
    </cofactor>
</comment>
<dbReference type="InterPro" id="IPR004045">
    <property type="entry name" value="Glutathione_S-Trfase_N"/>
</dbReference>
<dbReference type="Pfam" id="PF00732">
    <property type="entry name" value="GMC_oxred_N"/>
    <property type="match status" value="1"/>
</dbReference>
<dbReference type="InterPro" id="IPR000172">
    <property type="entry name" value="GMC_OxRdtase_N"/>
</dbReference>
<organism evidence="11 12">
    <name type="scientific">Collybiopsis confluens</name>
    <dbReference type="NCBI Taxonomy" id="2823264"/>
    <lineage>
        <taxon>Eukaryota</taxon>
        <taxon>Fungi</taxon>
        <taxon>Dikarya</taxon>
        <taxon>Basidiomycota</taxon>
        <taxon>Agaricomycotina</taxon>
        <taxon>Agaricomycetes</taxon>
        <taxon>Agaricomycetidae</taxon>
        <taxon>Agaricales</taxon>
        <taxon>Marasmiineae</taxon>
        <taxon>Omphalotaceae</taxon>
        <taxon>Collybiopsis</taxon>
    </lineage>
</organism>
<feature type="domain" description="GST N-terminal" evidence="10">
    <location>
        <begin position="755"/>
        <end position="847"/>
    </location>
</feature>
<dbReference type="InterPro" id="IPR012132">
    <property type="entry name" value="GMC_OxRdtase"/>
</dbReference>
<evidence type="ECO:0000256" key="3">
    <source>
        <dbReference type="ARBA" id="ARBA00010790"/>
    </source>
</evidence>
<dbReference type="InterPro" id="IPR007867">
    <property type="entry name" value="GMC_OxRtase_C"/>
</dbReference>
<dbReference type="InterPro" id="IPR036188">
    <property type="entry name" value="FAD/NAD-bd_sf"/>
</dbReference>
<dbReference type="Gene3D" id="3.50.50.60">
    <property type="entry name" value="FAD/NAD(P)-binding domain"/>
    <property type="match status" value="1"/>
</dbReference>
<dbReference type="InterPro" id="IPR036282">
    <property type="entry name" value="Glutathione-S-Trfase_C_sf"/>
</dbReference>
<dbReference type="Gene3D" id="1.20.1050.10">
    <property type="match status" value="1"/>
</dbReference>
<keyword evidence="12" id="KW-1185">Reference proteome</keyword>
<comment type="caution">
    <text evidence="11">The sequence shown here is derived from an EMBL/GenBank/DDBJ whole genome shotgun (WGS) entry which is preliminary data.</text>
</comment>
<dbReference type="PROSITE" id="PS00170">
    <property type="entry name" value="CSA_PPIASE_1"/>
    <property type="match status" value="1"/>
</dbReference>
<evidence type="ECO:0000256" key="8">
    <source>
        <dbReference type="ARBA" id="ARBA00023235"/>
    </source>
</evidence>
<comment type="catalytic activity">
    <reaction evidence="1">
        <text>[protein]-peptidylproline (omega=180) = [protein]-peptidylproline (omega=0)</text>
        <dbReference type="Rhea" id="RHEA:16237"/>
        <dbReference type="Rhea" id="RHEA-COMP:10747"/>
        <dbReference type="Rhea" id="RHEA-COMP:10748"/>
        <dbReference type="ChEBI" id="CHEBI:83833"/>
        <dbReference type="ChEBI" id="CHEBI:83834"/>
        <dbReference type="EC" id="5.2.1.8"/>
    </reaction>
</comment>
<protein>
    <recommendedName>
        <fullName evidence="4">peptidylprolyl isomerase</fullName>
        <ecNumber evidence="4">5.2.1.8</ecNumber>
    </recommendedName>
</protein>
<feature type="domain" description="PPIase cyclophilin-type" evidence="9">
    <location>
        <begin position="19"/>
        <end position="164"/>
    </location>
</feature>
<dbReference type="Gene3D" id="3.40.30.10">
    <property type="entry name" value="Glutaredoxin"/>
    <property type="match status" value="1"/>
</dbReference>
<dbReference type="AlphaFoldDB" id="A0A8H5GH19"/>
<evidence type="ECO:0000259" key="10">
    <source>
        <dbReference type="PROSITE" id="PS50404"/>
    </source>
</evidence>
<dbReference type="SUPFAM" id="SSF47616">
    <property type="entry name" value="GST C-terminal domain-like"/>
    <property type="match status" value="1"/>
</dbReference>
<evidence type="ECO:0000256" key="4">
    <source>
        <dbReference type="ARBA" id="ARBA00013194"/>
    </source>
</evidence>
<dbReference type="GO" id="GO:0006457">
    <property type="term" value="P:protein folding"/>
    <property type="evidence" value="ECO:0007669"/>
    <property type="project" value="InterPro"/>
</dbReference>
<dbReference type="EMBL" id="JAACJN010000180">
    <property type="protein sequence ID" value="KAF5364858.1"/>
    <property type="molecule type" value="Genomic_DNA"/>
</dbReference>
<keyword evidence="5" id="KW-0285">Flavoprotein</keyword>
<dbReference type="Pfam" id="PF00160">
    <property type="entry name" value="Pro_isomerase"/>
    <property type="match status" value="1"/>
</dbReference>
<reference evidence="11 12" key="1">
    <citation type="journal article" date="2020" name="ISME J.">
        <title>Uncovering the hidden diversity of litter-decomposition mechanisms in mushroom-forming fungi.</title>
        <authorList>
            <person name="Floudas D."/>
            <person name="Bentzer J."/>
            <person name="Ahren D."/>
            <person name="Johansson T."/>
            <person name="Persson P."/>
            <person name="Tunlid A."/>
        </authorList>
    </citation>
    <scope>NUCLEOTIDE SEQUENCE [LARGE SCALE GENOMIC DNA]</scope>
    <source>
        <strain evidence="11 12">CBS 406.79</strain>
    </source>
</reference>
<dbReference type="CDD" id="cd03038">
    <property type="entry name" value="GST_N_etherase_LigE"/>
    <property type="match status" value="1"/>
</dbReference>
<dbReference type="EC" id="5.2.1.8" evidence="4"/>
<keyword evidence="7" id="KW-0697">Rotamase</keyword>
<proteinExistence type="inferred from homology"/>
<evidence type="ECO:0000256" key="2">
    <source>
        <dbReference type="ARBA" id="ARBA00001974"/>
    </source>
</evidence>
<keyword evidence="6" id="KW-0274">FAD</keyword>
<dbReference type="InterPro" id="IPR054416">
    <property type="entry name" value="GST_UstS-like_C"/>
</dbReference>
<comment type="similarity">
    <text evidence="3">Belongs to the GMC oxidoreductase family.</text>
</comment>
<evidence type="ECO:0000256" key="6">
    <source>
        <dbReference type="ARBA" id="ARBA00022827"/>
    </source>
</evidence>
<dbReference type="GO" id="GO:0003755">
    <property type="term" value="F:peptidyl-prolyl cis-trans isomerase activity"/>
    <property type="evidence" value="ECO:0007669"/>
    <property type="project" value="UniProtKB-KW"/>
</dbReference>
<accession>A0A8H5GH19</accession>
<dbReference type="InterPro" id="IPR002130">
    <property type="entry name" value="Cyclophilin-type_PPIase_dom"/>
</dbReference>
<dbReference type="InterPro" id="IPR020892">
    <property type="entry name" value="Cyclophilin-type_PPIase_CS"/>
</dbReference>
<keyword evidence="8" id="KW-0413">Isomerase</keyword>
<gene>
    <name evidence="11" type="ORF">D9757_012744</name>
</gene>
<dbReference type="Pfam" id="PF22041">
    <property type="entry name" value="GST_C_7"/>
    <property type="match status" value="1"/>
</dbReference>
<dbReference type="Gene3D" id="2.40.100.10">
    <property type="entry name" value="Cyclophilin-like"/>
    <property type="match status" value="1"/>
</dbReference>
<evidence type="ECO:0000259" key="9">
    <source>
        <dbReference type="PROSITE" id="PS50072"/>
    </source>
</evidence>
<dbReference type="Pfam" id="PF05199">
    <property type="entry name" value="GMC_oxred_C"/>
    <property type="match status" value="1"/>
</dbReference>
<dbReference type="SUPFAM" id="SSF54373">
    <property type="entry name" value="FAD-linked reductases, C-terminal domain"/>
    <property type="match status" value="1"/>
</dbReference>
<dbReference type="SUPFAM" id="SSF50891">
    <property type="entry name" value="Cyclophilin-like"/>
    <property type="match status" value="1"/>
</dbReference>
<dbReference type="PANTHER" id="PTHR11552:SF147">
    <property type="entry name" value="CHOLINE DEHYDROGENASE, MITOCHONDRIAL"/>
    <property type="match status" value="1"/>
</dbReference>
<dbReference type="PANTHER" id="PTHR11552">
    <property type="entry name" value="GLUCOSE-METHANOL-CHOLINE GMC OXIDOREDUCTASE"/>
    <property type="match status" value="1"/>
</dbReference>
<dbReference type="PRINTS" id="PR00153">
    <property type="entry name" value="CSAPPISMRASE"/>
</dbReference>
<name>A0A8H5GH19_9AGAR</name>
<dbReference type="GO" id="GO:0050660">
    <property type="term" value="F:flavin adenine dinucleotide binding"/>
    <property type="evidence" value="ECO:0007669"/>
    <property type="project" value="InterPro"/>
</dbReference>
<dbReference type="Pfam" id="PF13409">
    <property type="entry name" value="GST_N_2"/>
    <property type="match status" value="1"/>
</dbReference>
<dbReference type="Proteomes" id="UP000518752">
    <property type="component" value="Unassembled WGS sequence"/>
</dbReference>
<dbReference type="FunFam" id="2.40.100.10:FF:000025">
    <property type="entry name" value="Peptidyl-prolyl cis-trans isomerase CYP19-2"/>
    <property type="match status" value="1"/>
</dbReference>